<dbReference type="EMBL" id="HF935274">
    <property type="protein sequence ID" value="CCX05857.1"/>
    <property type="molecule type" value="Genomic_DNA"/>
</dbReference>
<sequence>MTALHNSGNNALVDIVAITGLAGHAFGSWRAQKEDTMWLRDLLPFDIDVPSRIFIYGCDSPVEKSDNNSSVLDYARELLNGVSSSLQSEETKWRPLIFLAHSLRGLISKQRKSDLGQTKPYYYATSASSYMAYRVVV</sequence>
<organism evidence="7 8">
    <name type="scientific">Pyronema omphalodes (strain CBS 100304)</name>
    <name type="common">Pyronema confluens</name>
    <dbReference type="NCBI Taxonomy" id="1076935"/>
    <lineage>
        <taxon>Eukaryota</taxon>
        <taxon>Fungi</taxon>
        <taxon>Dikarya</taxon>
        <taxon>Ascomycota</taxon>
        <taxon>Pezizomycotina</taxon>
        <taxon>Pezizomycetes</taxon>
        <taxon>Pezizales</taxon>
        <taxon>Pyronemataceae</taxon>
        <taxon>Pyronema</taxon>
    </lineage>
</organism>
<keyword evidence="5" id="KW-0496">Mitochondrion</keyword>
<evidence type="ECO:0000256" key="4">
    <source>
        <dbReference type="ARBA" id="ARBA00022824"/>
    </source>
</evidence>
<dbReference type="GO" id="GO:0005783">
    <property type="term" value="C:endoplasmic reticulum"/>
    <property type="evidence" value="ECO:0007669"/>
    <property type="project" value="UniProtKB-SubCell"/>
</dbReference>
<dbReference type="Proteomes" id="UP000018144">
    <property type="component" value="Unassembled WGS sequence"/>
</dbReference>
<dbReference type="GO" id="GO:0016020">
    <property type="term" value="C:membrane"/>
    <property type="evidence" value="ECO:0007669"/>
    <property type="project" value="UniProtKB-SubCell"/>
</dbReference>
<protein>
    <recommendedName>
        <fullName evidence="9">DUF676 domain-containing protein</fullName>
    </recommendedName>
</protein>
<evidence type="ECO:0000256" key="3">
    <source>
        <dbReference type="ARBA" id="ARBA00004370"/>
    </source>
</evidence>
<dbReference type="AlphaFoldDB" id="U4KWI9"/>
<evidence type="ECO:0000256" key="1">
    <source>
        <dbReference type="ARBA" id="ARBA00004173"/>
    </source>
</evidence>
<keyword evidence="8" id="KW-1185">Reference proteome</keyword>
<evidence type="ECO:0000256" key="6">
    <source>
        <dbReference type="ARBA" id="ARBA00023136"/>
    </source>
</evidence>
<evidence type="ECO:0000313" key="8">
    <source>
        <dbReference type="Proteomes" id="UP000018144"/>
    </source>
</evidence>
<proteinExistence type="predicted"/>
<dbReference type="PANTHER" id="PTHR48182">
    <property type="entry name" value="PROTEIN SERAC1"/>
    <property type="match status" value="1"/>
</dbReference>
<dbReference type="GO" id="GO:0005739">
    <property type="term" value="C:mitochondrion"/>
    <property type="evidence" value="ECO:0007669"/>
    <property type="project" value="UniProtKB-SubCell"/>
</dbReference>
<dbReference type="OMA" id="WVAGCFF"/>
<evidence type="ECO:0000313" key="7">
    <source>
        <dbReference type="EMBL" id="CCX05857.1"/>
    </source>
</evidence>
<reference evidence="7 8" key="1">
    <citation type="journal article" date="2013" name="PLoS Genet.">
        <title>The genome and development-dependent transcriptomes of Pyronema confluens: a window into fungal evolution.</title>
        <authorList>
            <person name="Traeger S."/>
            <person name="Altegoer F."/>
            <person name="Freitag M."/>
            <person name="Gabaldon T."/>
            <person name="Kempken F."/>
            <person name="Kumar A."/>
            <person name="Marcet-Houben M."/>
            <person name="Poggeler S."/>
            <person name="Stajich J.E."/>
            <person name="Nowrousian M."/>
        </authorList>
    </citation>
    <scope>NUCLEOTIDE SEQUENCE [LARGE SCALE GENOMIC DNA]</scope>
    <source>
        <strain evidence="8">CBS 100304</strain>
        <tissue evidence="7">Vegetative mycelium</tissue>
    </source>
</reference>
<name>U4KWI9_PYROM</name>
<keyword evidence="4" id="KW-0256">Endoplasmic reticulum</keyword>
<evidence type="ECO:0000256" key="5">
    <source>
        <dbReference type="ARBA" id="ARBA00023128"/>
    </source>
</evidence>
<keyword evidence="6" id="KW-0472">Membrane</keyword>
<dbReference type="PANTHER" id="PTHR48182:SF2">
    <property type="entry name" value="PROTEIN SERAC1"/>
    <property type="match status" value="1"/>
</dbReference>
<evidence type="ECO:0008006" key="9">
    <source>
        <dbReference type="Google" id="ProtNLM"/>
    </source>
</evidence>
<dbReference type="OrthoDB" id="5086500at2759"/>
<comment type="subcellular location">
    <subcellularLocation>
        <location evidence="2">Endoplasmic reticulum</location>
    </subcellularLocation>
    <subcellularLocation>
        <location evidence="3">Membrane</location>
    </subcellularLocation>
    <subcellularLocation>
        <location evidence="1">Mitochondrion</location>
    </subcellularLocation>
</comment>
<accession>U4KWI9</accession>
<gene>
    <name evidence="7" type="ORF">PCON_05444</name>
</gene>
<evidence type="ECO:0000256" key="2">
    <source>
        <dbReference type="ARBA" id="ARBA00004240"/>
    </source>
</evidence>
<dbReference type="InterPro" id="IPR052374">
    <property type="entry name" value="SERAC1"/>
</dbReference>